<sequence>MGWLVVKVYLGNTSFELDEGRTYISIWYPWTPDKGDPVRPLHSGEFAKESDRACGSRQRYPDWTEDEFRSYCREMVQRKPYLDPLGEIK</sequence>
<evidence type="ECO:0000313" key="2">
    <source>
        <dbReference type="Proteomes" id="UP000263377"/>
    </source>
</evidence>
<dbReference type="Proteomes" id="UP000263377">
    <property type="component" value="Unassembled WGS sequence"/>
</dbReference>
<dbReference type="EMBL" id="QVIG01000001">
    <property type="protein sequence ID" value="RGD62443.1"/>
    <property type="molecule type" value="Genomic_DNA"/>
</dbReference>
<name>A0A373A2Q9_9ACTN</name>
<comment type="caution">
    <text evidence="1">The sequence shown here is derived from an EMBL/GenBank/DDBJ whole genome shotgun (WGS) entry which is preliminary data.</text>
</comment>
<protein>
    <submittedName>
        <fullName evidence="1">Uncharacterized protein</fullName>
    </submittedName>
</protein>
<evidence type="ECO:0000313" key="1">
    <source>
        <dbReference type="EMBL" id="RGD62443.1"/>
    </source>
</evidence>
<organism evidence="1 2">
    <name type="scientific">Kitasatospora xanthocidica</name>
    <dbReference type="NCBI Taxonomy" id="83382"/>
    <lineage>
        <taxon>Bacteria</taxon>
        <taxon>Bacillati</taxon>
        <taxon>Actinomycetota</taxon>
        <taxon>Actinomycetes</taxon>
        <taxon>Kitasatosporales</taxon>
        <taxon>Streptomycetaceae</taxon>
        <taxon>Kitasatospora</taxon>
    </lineage>
</organism>
<dbReference type="AlphaFoldDB" id="A0A373A2Q9"/>
<accession>A0A373A2Q9</accession>
<keyword evidence="2" id="KW-1185">Reference proteome</keyword>
<reference evidence="1 2" key="1">
    <citation type="submission" date="2018-08" db="EMBL/GenBank/DDBJ databases">
        <title>Diversity &amp; Physiological Properties of Lignin-Decomposing Actinobacteria from Soil.</title>
        <authorList>
            <person name="Roh S.G."/>
            <person name="Kim S.B."/>
        </authorList>
    </citation>
    <scope>NUCLEOTIDE SEQUENCE [LARGE SCALE GENOMIC DNA]</scope>
    <source>
        <strain evidence="1 2">MMS17-GH009</strain>
    </source>
</reference>
<gene>
    <name evidence="1" type="ORF">DR950_36015</name>
</gene>
<proteinExistence type="predicted"/>